<dbReference type="EMBL" id="UINC01016432">
    <property type="protein sequence ID" value="SVA68415.1"/>
    <property type="molecule type" value="Genomic_DNA"/>
</dbReference>
<keyword evidence="3 5" id="KW-1133">Transmembrane helix</keyword>
<evidence type="ECO:0000256" key="4">
    <source>
        <dbReference type="ARBA" id="ARBA00023136"/>
    </source>
</evidence>
<protein>
    <recommendedName>
        <fullName evidence="6">TMEM205-like domain-containing protein</fullName>
    </recommendedName>
</protein>
<evidence type="ECO:0000256" key="2">
    <source>
        <dbReference type="ARBA" id="ARBA00022692"/>
    </source>
</evidence>
<dbReference type="AlphaFoldDB" id="A0A381XUN5"/>
<feature type="transmembrane region" description="Helical" evidence="5">
    <location>
        <begin position="54"/>
        <end position="74"/>
    </location>
</feature>
<feature type="transmembrane region" description="Helical" evidence="5">
    <location>
        <begin position="80"/>
        <end position="97"/>
    </location>
</feature>
<dbReference type="GO" id="GO:0016020">
    <property type="term" value="C:membrane"/>
    <property type="evidence" value="ECO:0007669"/>
    <property type="project" value="UniProtKB-SubCell"/>
</dbReference>
<sequence>MLINLIHFIYILSLVCWVGSIIFFSFFTAPVIFNLLEREKAGEVVGVIFPRYYFLGYVCAVLALSSLMISTQQIFSPKQILLLIMIIGWFYAGLVVSPKSKKLKTLRELAGSVEEKELFEAKFKKVHSLAVKLNGIVLFAGLGLLWFSSLGFGF</sequence>
<evidence type="ECO:0000256" key="5">
    <source>
        <dbReference type="SAM" id="Phobius"/>
    </source>
</evidence>
<name>A0A381XUN5_9ZZZZ</name>
<accession>A0A381XUN5</accession>
<reference evidence="7" key="1">
    <citation type="submission" date="2018-05" db="EMBL/GenBank/DDBJ databases">
        <authorList>
            <person name="Lanie J.A."/>
            <person name="Ng W.-L."/>
            <person name="Kazmierczak K.M."/>
            <person name="Andrzejewski T.M."/>
            <person name="Davidsen T.M."/>
            <person name="Wayne K.J."/>
            <person name="Tettelin H."/>
            <person name="Glass J.I."/>
            <person name="Rusch D."/>
            <person name="Podicherti R."/>
            <person name="Tsui H.-C.T."/>
            <person name="Winkler M.E."/>
        </authorList>
    </citation>
    <scope>NUCLEOTIDE SEQUENCE</scope>
</reference>
<evidence type="ECO:0000256" key="3">
    <source>
        <dbReference type="ARBA" id="ARBA00022989"/>
    </source>
</evidence>
<dbReference type="InterPro" id="IPR025423">
    <property type="entry name" value="TMEM205-like"/>
</dbReference>
<evidence type="ECO:0000259" key="6">
    <source>
        <dbReference type="Pfam" id="PF13664"/>
    </source>
</evidence>
<evidence type="ECO:0000256" key="1">
    <source>
        <dbReference type="ARBA" id="ARBA00004370"/>
    </source>
</evidence>
<organism evidence="7">
    <name type="scientific">marine metagenome</name>
    <dbReference type="NCBI Taxonomy" id="408172"/>
    <lineage>
        <taxon>unclassified sequences</taxon>
        <taxon>metagenomes</taxon>
        <taxon>ecological metagenomes</taxon>
    </lineage>
</organism>
<keyword evidence="2 5" id="KW-0812">Transmembrane</keyword>
<keyword evidence="4 5" id="KW-0472">Membrane</keyword>
<dbReference type="Pfam" id="PF13664">
    <property type="entry name" value="DUF4149"/>
    <property type="match status" value="1"/>
</dbReference>
<gene>
    <name evidence="7" type="ORF">METZ01_LOCUS121269</name>
</gene>
<feature type="domain" description="TMEM205-like" evidence="6">
    <location>
        <begin position="12"/>
        <end position="107"/>
    </location>
</feature>
<feature type="transmembrane region" description="Helical" evidence="5">
    <location>
        <begin position="6"/>
        <end position="33"/>
    </location>
</feature>
<proteinExistence type="predicted"/>
<evidence type="ECO:0000313" key="7">
    <source>
        <dbReference type="EMBL" id="SVA68415.1"/>
    </source>
</evidence>
<feature type="transmembrane region" description="Helical" evidence="5">
    <location>
        <begin position="129"/>
        <end position="148"/>
    </location>
</feature>
<comment type="subcellular location">
    <subcellularLocation>
        <location evidence="1">Membrane</location>
    </subcellularLocation>
</comment>